<dbReference type="EMBL" id="JAWDJW010000002">
    <property type="protein sequence ID" value="KAK3082292.1"/>
    <property type="molecule type" value="Genomic_DNA"/>
</dbReference>
<protein>
    <submittedName>
        <fullName evidence="1">Uncharacterized protein</fullName>
    </submittedName>
</protein>
<evidence type="ECO:0000313" key="1">
    <source>
        <dbReference type="EMBL" id="KAK3082292.1"/>
    </source>
</evidence>
<name>A0ACC3E026_9PEZI</name>
<keyword evidence="2" id="KW-1185">Reference proteome</keyword>
<sequence>MAAAGTARVREPAPDFRCTAIIDGKFEEVSLETYTGRNQWLILLFIPAAFSYVCPTEVVAFNNVVSEFTENSAALAFVSTDSKHSLLQWTERPRHEGGLGQTDVPLFSDQNHQMSRAYGVLLEDEGCSLRGMFIINPHGIIKHISINDIAVGRSVLEALRLLQAFKAEQDLGVFCAANWQPSTRDSLSIVPTEAGKADYMRKDFRDSALFSADNTPTKSSFDLDEHDPISSNSVAIAFSAARGSGSGSGTAHPLISVQKPRVERMPSLLDRRQARTAGAGDLGPAPQQSSETSGGDGRTSHSPRRLGLETFSKMFSHAHGGGSPTSTMSPLASPLISEREMNALNESNSKVMFGHGHGHACKASASSSQSQNHSHHGSLDGHAALGNGGAALARRSQQGSREPSMGQLSPGCVGSGLGKGGLTPTVDHGGRSHVNPTSYFDFEPSVIVRKEKSLNEAQQGQFGKDMRTKEEREELLRKSTG</sequence>
<comment type="caution">
    <text evidence="1">The sequence shown here is derived from an EMBL/GenBank/DDBJ whole genome shotgun (WGS) entry which is preliminary data.</text>
</comment>
<dbReference type="Proteomes" id="UP001186974">
    <property type="component" value="Unassembled WGS sequence"/>
</dbReference>
<organism evidence="1 2">
    <name type="scientific">Coniosporium uncinatum</name>
    <dbReference type="NCBI Taxonomy" id="93489"/>
    <lineage>
        <taxon>Eukaryota</taxon>
        <taxon>Fungi</taxon>
        <taxon>Dikarya</taxon>
        <taxon>Ascomycota</taxon>
        <taxon>Pezizomycotina</taxon>
        <taxon>Dothideomycetes</taxon>
        <taxon>Dothideomycetes incertae sedis</taxon>
        <taxon>Coniosporium</taxon>
    </lineage>
</organism>
<gene>
    <name evidence="1" type="ORF">LTS18_007848</name>
</gene>
<proteinExistence type="predicted"/>
<reference evidence="1" key="1">
    <citation type="submission" date="2024-09" db="EMBL/GenBank/DDBJ databases">
        <title>Black Yeasts Isolated from many extreme environments.</title>
        <authorList>
            <person name="Coleine C."/>
            <person name="Stajich J.E."/>
            <person name="Selbmann L."/>
        </authorList>
    </citation>
    <scope>NUCLEOTIDE SEQUENCE</scope>
    <source>
        <strain evidence="1">CCFEE 5737</strain>
    </source>
</reference>
<accession>A0ACC3E026</accession>
<evidence type="ECO:0000313" key="2">
    <source>
        <dbReference type="Proteomes" id="UP001186974"/>
    </source>
</evidence>